<comment type="caution">
    <text evidence="2">The sequence shown here is derived from an EMBL/GenBank/DDBJ whole genome shotgun (WGS) entry which is preliminary data.</text>
</comment>
<proteinExistence type="predicted"/>
<dbReference type="Pfam" id="PF09684">
    <property type="entry name" value="Tail_P2_I"/>
    <property type="match status" value="1"/>
</dbReference>
<name>A0ABS2RKI2_9ACTN</name>
<feature type="region of interest" description="Disordered" evidence="1">
    <location>
        <begin position="170"/>
        <end position="200"/>
    </location>
</feature>
<sequence>MRAAEIELLLPEVIRRTCVPGSPMAAMLAVMEGLHEPSEAVLADLPAVLDPLRTPERFVSMLSRWVDLERLAEADGGGIEPARMRLLVAMSAVLGRRRGTRRGLLDVLTLATGVEGFLIDEAVPGADGHPRPFHIKVTVPAGAADLVGLVGAIVEQEKPAHLTAEVVQADEAPAPAPGAEDEDTSATVLMPAVPAAGGQP</sequence>
<dbReference type="Proteomes" id="UP000704762">
    <property type="component" value="Unassembled WGS sequence"/>
</dbReference>
<reference evidence="2 3" key="1">
    <citation type="submission" date="2021-01" db="EMBL/GenBank/DDBJ databases">
        <title>Sequencing the genomes of 1000 actinobacteria strains.</title>
        <authorList>
            <person name="Klenk H.-P."/>
        </authorList>
    </citation>
    <scope>NUCLEOTIDE SEQUENCE [LARGE SCALE GENOMIC DNA]</scope>
    <source>
        <strain evidence="2 3">DSM 18662</strain>
    </source>
</reference>
<organism evidence="2 3">
    <name type="scientific">Microlunatus panaciterrae</name>
    <dbReference type="NCBI Taxonomy" id="400768"/>
    <lineage>
        <taxon>Bacteria</taxon>
        <taxon>Bacillati</taxon>
        <taxon>Actinomycetota</taxon>
        <taxon>Actinomycetes</taxon>
        <taxon>Propionibacteriales</taxon>
        <taxon>Propionibacteriaceae</taxon>
        <taxon>Microlunatus</taxon>
    </lineage>
</organism>
<accession>A0ABS2RKI2</accession>
<dbReference type="RefSeq" id="WP_204917191.1">
    <property type="nucleotide sequence ID" value="NZ_BAAAQP010000002.1"/>
</dbReference>
<dbReference type="InterPro" id="IPR006521">
    <property type="entry name" value="Tail_protein_I"/>
</dbReference>
<evidence type="ECO:0000256" key="1">
    <source>
        <dbReference type="SAM" id="MobiDB-lite"/>
    </source>
</evidence>
<evidence type="ECO:0000313" key="3">
    <source>
        <dbReference type="Proteomes" id="UP000704762"/>
    </source>
</evidence>
<gene>
    <name evidence="2" type="ORF">JOE57_001597</name>
</gene>
<dbReference type="EMBL" id="JAFBCF010000001">
    <property type="protein sequence ID" value="MBM7798676.1"/>
    <property type="molecule type" value="Genomic_DNA"/>
</dbReference>
<evidence type="ECO:0000313" key="2">
    <source>
        <dbReference type="EMBL" id="MBM7798676.1"/>
    </source>
</evidence>
<keyword evidence="3" id="KW-1185">Reference proteome</keyword>
<protein>
    <submittedName>
        <fullName evidence="2">Phage tail-like protein</fullName>
    </submittedName>
</protein>